<sequence>MASDFHLFLSLDRHGVCVEKDGESPRMEFPSLHDATRHLRANGTGFVVIHDIDDRFVNRIPLQWSLRDQH</sequence>
<organism evidence="1 2">
    <name type="scientific">Chthoniobacter flavus Ellin428</name>
    <dbReference type="NCBI Taxonomy" id="497964"/>
    <lineage>
        <taxon>Bacteria</taxon>
        <taxon>Pseudomonadati</taxon>
        <taxon>Verrucomicrobiota</taxon>
        <taxon>Spartobacteria</taxon>
        <taxon>Chthoniobacterales</taxon>
        <taxon>Chthoniobacteraceae</taxon>
        <taxon>Chthoniobacter</taxon>
    </lineage>
</organism>
<accession>B4D6W8</accession>
<evidence type="ECO:0000313" key="2">
    <source>
        <dbReference type="Proteomes" id="UP000005824"/>
    </source>
</evidence>
<dbReference type="AlphaFoldDB" id="B4D6W8"/>
<gene>
    <name evidence="1" type="ORF">CfE428DRAFT_4658</name>
</gene>
<dbReference type="EMBL" id="ABVL01000016">
    <property type="protein sequence ID" value="EDY17919.1"/>
    <property type="molecule type" value="Genomic_DNA"/>
</dbReference>
<dbReference type="RefSeq" id="WP_006981979.1">
    <property type="nucleotide sequence ID" value="NZ_ABVL01000016.1"/>
</dbReference>
<dbReference type="Proteomes" id="UP000005824">
    <property type="component" value="Unassembled WGS sequence"/>
</dbReference>
<keyword evidence="2" id="KW-1185">Reference proteome</keyword>
<dbReference type="InParanoid" id="B4D6W8"/>
<reference evidence="1 2" key="1">
    <citation type="journal article" date="2011" name="J. Bacteriol.">
        <title>Genome sequence of Chthoniobacter flavus Ellin428, an aerobic heterotrophic soil bacterium.</title>
        <authorList>
            <person name="Kant R."/>
            <person name="van Passel M.W."/>
            <person name="Palva A."/>
            <person name="Lucas S."/>
            <person name="Lapidus A."/>
            <person name="Glavina Del Rio T."/>
            <person name="Dalin E."/>
            <person name="Tice H."/>
            <person name="Bruce D."/>
            <person name="Goodwin L."/>
            <person name="Pitluck S."/>
            <person name="Larimer F.W."/>
            <person name="Land M.L."/>
            <person name="Hauser L."/>
            <person name="Sangwan P."/>
            <person name="de Vos W.M."/>
            <person name="Janssen P.H."/>
            <person name="Smidt H."/>
        </authorList>
    </citation>
    <scope>NUCLEOTIDE SEQUENCE [LARGE SCALE GENOMIC DNA]</scope>
    <source>
        <strain evidence="1 2">Ellin428</strain>
    </source>
</reference>
<name>B4D6W8_9BACT</name>
<evidence type="ECO:0000313" key="1">
    <source>
        <dbReference type="EMBL" id="EDY17919.1"/>
    </source>
</evidence>
<proteinExistence type="predicted"/>
<comment type="caution">
    <text evidence="1">The sequence shown here is derived from an EMBL/GenBank/DDBJ whole genome shotgun (WGS) entry which is preliminary data.</text>
</comment>
<protein>
    <submittedName>
        <fullName evidence="1">Uncharacterized protein</fullName>
    </submittedName>
</protein>